<name>A0A4Z0PHV1_9BACT</name>
<accession>A0A4Z0PHV1</accession>
<dbReference type="EMBL" id="SRLD01000037">
    <property type="protein sequence ID" value="TGE14335.1"/>
    <property type="molecule type" value="Genomic_DNA"/>
</dbReference>
<dbReference type="Proteomes" id="UP000297739">
    <property type="component" value="Unassembled WGS sequence"/>
</dbReference>
<dbReference type="PANTHER" id="PTHR31876:SF26">
    <property type="entry name" value="PROTEIN LIKE COV 2"/>
    <property type="match status" value="1"/>
</dbReference>
<organism evidence="2 3">
    <name type="scientific">Hymenobacter elongatus</name>
    <dbReference type="NCBI Taxonomy" id="877208"/>
    <lineage>
        <taxon>Bacteria</taxon>
        <taxon>Pseudomonadati</taxon>
        <taxon>Bacteroidota</taxon>
        <taxon>Cytophagia</taxon>
        <taxon>Cytophagales</taxon>
        <taxon>Hymenobacteraceae</taxon>
        <taxon>Hymenobacter</taxon>
    </lineage>
</organism>
<dbReference type="RefSeq" id="WP_135498925.1">
    <property type="nucleotide sequence ID" value="NZ_SRLD01000037.1"/>
</dbReference>
<reference evidence="2 3" key="1">
    <citation type="submission" date="2019-04" db="EMBL/GenBank/DDBJ databases">
        <authorList>
            <person name="Feng G."/>
            <person name="Zhang J."/>
            <person name="Zhu H."/>
        </authorList>
    </citation>
    <scope>NUCLEOTIDE SEQUENCE [LARGE SCALE GENOMIC DNA]</scope>
    <source>
        <strain evidence="2 3">JCM 17223</strain>
    </source>
</reference>
<gene>
    <name evidence="2" type="ORF">E5J99_16530</name>
</gene>
<feature type="transmembrane region" description="Helical" evidence="1">
    <location>
        <begin position="44"/>
        <end position="64"/>
    </location>
</feature>
<evidence type="ECO:0000313" key="2">
    <source>
        <dbReference type="EMBL" id="TGE14335.1"/>
    </source>
</evidence>
<dbReference type="Pfam" id="PF04367">
    <property type="entry name" value="DUF502"/>
    <property type="match status" value="1"/>
</dbReference>
<keyword evidence="3" id="KW-1185">Reference proteome</keyword>
<keyword evidence="1" id="KW-0812">Transmembrane</keyword>
<dbReference type="OrthoDB" id="9789516at2"/>
<keyword evidence="1" id="KW-1133">Transmembrane helix</keyword>
<evidence type="ECO:0000313" key="3">
    <source>
        <dbReference type="Proteomes" id="UP000297739"/>
    </source>
</evidence>
<sequence length="185" mass="20909">MSRFFNYFLNGFLVVAPISLTVYILFAIFNWLDHTFDLELYGHHIPGLGLIIIIGLVTAIGFIAKSFMVRPFLVLAERILHRTPLVSIIYSSLRDLFDAFVGDNQKFNQPVLVLMNKATQCYKMGFVTQTSMTAIHRETLMAVYFPHSYNFSGELVLVPSDNVTYLDLPSSDVMKFIVSGGVARL</sequence>
<protein>
    <submittedName>
        <fullName evidence="2">DUF502 domain-containing protein</fullName>
    </submittedName>
</protein>
<dbReference type="AlphaFoldDB" id="A0A4Z0PHV1"/>
<keyword evidence="1" id="KW-0472">Membrane</keyword>
<dbReference type="InterPro" id="IPR007462">
    <property type="entry name" value="COV1-like"/>
</dbReference>
<dbReference type="PANTHER" id="PTHR31876">
    <property type="entry name" value="COV-LIKE PROTEIN 1"/>
    <property type="match status" value="1"/>
</dbReference>
<proteinExistence type="predicted"/>
<comment type="caution">
    <text evidence="2">The sequence shown here is derived from an EMBL/GenBank/DDBJ whole genome shotgun (WGS) entry which is preliminary data.</text>
</comment>
<evidence type="ECO:0000256" key="1">
    <source>
        <dbReference type="SAM" id="Phobius"/>
    </source>
</evidence>
<feature type="transmembrane region" description="Helical" evidence="1">
    <location>
        <begin position="7"/>
        <end position="32"/>
    </location>
</feature>